<organism evidence="1 2">
    <name type="scientific">Ephemerocybe angulata</name>
    <dbReference type="NCBI Taxonomy" id="980116"/>
    <lineage>
        <taxon>Eukaryota</taxon>
        <taxon>Fungi</taxon>
        <taxon>Dikarya</taxon>
        <taxon>Basidiomycota</taxon>
        <taxon>Agaricomycotina</taxon>
        <taxon>Agaricomycetes</taxon>
        <taxon>Agaricomycetidae</taxon>
        <taxon>Agaricales</taxon>
        <taxon>Agaricineae</taxon>
        <taxon>Psathyrellaceae</taxon>
        <taxon>Ephemerocybe</taxon>
    </lineage>
</organism>
<proteinExistence type="predicted"/>
<evidence type="ECO:0000313" key="1">
    <source>
        <dbReference type="EMBL" id="KAF5334669.1"/>
    </source>
</evidence>
<dbReference type="OrthoDB" id="263957at2759"/>
<accession>A0A8H5C410</accession>
<gene>
    <name evidence="1" type="ORF">D9611_012007</name>
</gene>
<dbReference type="EMBL" id="JAACJK010000067">
    <property type="protein sequence ID" value="KAF5334669.1"/>
    <property type="molecule type" value="Genomic_DNA"/>
</dbReference>
<comment type="caution">
    <text evidence="1">The sequence shown here is derived from an EMBL/GenBank/DDBJ whole genome shotgun (WGS) entry which is preliminary data.</text>
</comment>
<name>A0A8H5C410_9AGAR</name>
<dbReference type="Proteomes" id="UP000541558">
    <property type="component" value="Unassembled WGS sequence"/>
</dbReference>
<dbReference type="AlphaFoldDB" id="A0A8H5C410"/>
<evidence type="ECO:0000313" key="2">
    <source>
        <dbReference type="Proteomes" id="UP000541558"/>
    </source>
</evidence>
<keyword evidence="2" id="KW-1185">Reference proteome</keyword>
<protein>
    <submittedName>
        <fullName evidence="1">Uncharacterized protein</fullName>
    </submittedName>
</protein>
<reference evidence="1 2" key="1">
    <citation type="journal article" date="2020" name="ISME J.">
        <title>Uncovering the hidden diversity of litter-decomposition mechanisms in mushroom-forming fungi.</title>
        <authorList>
            <person name="Floudas D."/>
            <person name="Bentzer J."/>
            <person name="Ahren D."/>
            <person name="Johansson T."/>
            <person name="Persson P."/>
            <person name="Tunlid A."/>
        </authorList>
    </citation>
    <scope>NUCLEOTIDE SEQUENCE [LARGE SCALE GENOMIC DNA]</scope>
    <source>
        <strain evidence="1 2">CBS 175.51</strain>
    </source>
</reference>
<sequence length="242" mass="25781">MSQPAVLRRLILPDRAVSVLLDARHRIPQRRPCCGPRRRLGRLAQPTQTLPRLLHNIHPFLHLHSSAFLPSPSTSTLFSAFESWLVSSSFSAGVIPAALSSIMGRATFTNGLVARRNNSRDRLLGLASVGIRPENWGNGGGQADTGLLAHTSLSSSECPLCKKAAPSPACPSARIFSAFTISTMLGSLIYTTLTALSRGALQDPRRTGVPSGGGGSPLMAFAKLSSLEPPALAARVKYQLPR</sequence>